<feature type="region of interest" description="Disordered" evidence="1">
    <location>
        <begin position="260"/>
        <end position="295"/>
    </location>
</feature>
<feature type="compositionally biased region" description="Polar residues" evidence="1">
    <location>
        <begin position="95"/>
        <end position="116"/>
    </location>
</feature>
<dbReference type="RefSeq" id="XP_020433413.1">
    <property type="nucleotide sequence ID" value="XM_020576164.1"/>
</dbReference>
<dbReference type="EMBL" id="ADBJ01000025">
    <property type="protein sequence ID" value="EFA81295.1"/>
    <property type="molecule type" value="Genomic_DNA"/>
</dbReference>
<dbReference type="InParanoid" id="D3BB88"/>
<proteinExistence type="predicted"/>
<feature type="compositionally biased region" description="Polar residues" evidence="1">
    <location>
        <begin position="127"/>
        <end position="136"/>
    </location>
</feature>
<comment type="caution">
    <text evidence="2">The sequence shown here is derived from an EMBL/GenBank/DDBJ whole genome shotgun (WGS) entry which is preliminary data.</text>
</comment>
<accession>D3BB88</accession>
<dbReference type="Proteomes" id="UP000001396">
    <property type="component" value="Unassembled WGS sequence"/>
</dbReference>
<evidence type="ECO:0000313" key="2">
    <source>
        <dbReference type="EMBL" id="EFA81295.1"/>
    </source>
</evidence>
<feature type="compositionally biased region" description="Low complexity" evidence="1">
    <location>
        <begin position="24"/>
        <end position="33"/>
    </location>
</feature>
<protein>
    <submittedName>
        <fullName evidence="2">Uncharacterized protein</fullName>
    </submittedName>
</protein>
<dbReference type="GeneID" id="31360759"/>
<sequence length="337" mass="38367">MSCKDSSSTIVEEFGCDENKTIKIQNKTTTSKPNKSKRKPIRRGYSSPLIRDLLSESNIRVNLKDTLQSSPPLALPNNDFYSKMLNENNTKESDNLTTKNNINQPSKKTILKTTPHSPVFLKDHSPKPTTENQSKLQSNINNDNHNSDVQLLMQYMSLLDDKQLKQLECFIDKLYIGNQTTLDLETYSHTNKIDYYCLIQQQQQQISNIDSKTTFSPQQTKIISEDEIDKLLSQNIIQSLNSNSPIIHSTTRVASFAKSAQDQSKNKHCRATRTSSLPPLPPNILKSNRTEKEKNNNSYINLQKDELLEPLLSLHTNSFGHINLHLSNLNSTIRPQI</sequence>
<feature type="region of interest" description="Disordered" evidence="1">
    <location>
        <begin position="90"/>
        <end position="136"/>
    </location>
</feature>
<name>D3BB88_HETP5</name>
<keyword evidence="3" id="KW-1185">Reference proteome</keyword>
<organism evidence="2 3">
    <name type="scientific">Heterostelium pallidum (strain ATCC 26659 / Pp 5 / PN500)</name>
    <name type="common">Cellular slime mold</name>
    <name type="synonym">Polysphondylium pallidum</name>
    <dbReference type="NCBI Taxonomy" id="670386"/>
    <lineage>
        <taxon>Eukaryota</taxon>
        <taxon>Amoebozoa</taxon>
        <taxon>Evosea</taxon>
        <taxon>Eumycetozoa</taxon>
        <taxon>Dictyostelia</taxon>
        <taxon>Acytosteliales</taxon>
        <taxon>Acytosteliaceae</taxon>
        <taxon>Heterostelium</taxon>
    </lineage>
</organism>
<dbReference type="AlphaFoldDB" id="D3BB88"/>
<reference evidence="2 3" key="1">
    <citation type="journal article" date="2011" name="Genome Res.">
        <title>Phylogeny-wide analysis of social amoeba genomes highlights ancient origins for complex intercellular communication.</title>
        <authorList>
            <person name="Heidel A.J."/>
            <person name="Lawal H.M."/>
            <person name="Felder M."/>
            <person name="Schilde C."/>
            <person name="Helps N.R."/>
            <person name="Tunggal B."/>
            <person name="Rivero F."/>
            <person name="John U."/>
            <person name="Schleicher M."/>
            <person name="Eichinger L."/>
            <person name="Platzer M."/>
            <person name="Noegel A.A."/>
            <person name="Schaap P."/>
            <person name="Gloeckner G."/>
        </authorList>
    </citation>
    <scope>NUCLEOTIDE SEQUENCE [LARGE SCALE GENOMIC DNA]</scope>
    <source>
        <strain evidence="3">ATCC 26659 / Pp 5 / PN500</strain>
    </source>
</reference>
<evidence type="ECO:0000313" key="3">
    <source>
        <dbReference type="Proteomes" id="UP000001396"/>
    </source>
</evidence>
<feature type="region of interest" description="Disordered" evidence="1">
    <location>
        <begin position="24"/>
        <end position="47"/>
    </location>
</feature>
<gene>
    <name evidence="2" type="ORF">PPL_05274</name>
</gene>
<evidence type="ECO:0000256" key="1">
    <source>
        <dbReference type="SAM" id="MobiDB-lite"/>
    </source>
</evidence>